<dbReference type="Pfam" id="PF00440">
    <property type="entry name" value="TetR_N"/>
    <property type="match status" value="1"/>
</dbReference>
<dbReference type="RefSeq" id="WP_051587979.1">
    <property type="nucleotide sequence ID" value="NZ_KK082215.1"/>
</dbReference>
<reference evidence="4 5" key="1">
    <citation type="submission" date="2014-02" db="EMBL/GenBank/DDBJ databases">
        <title>Genome sequence of Paenibacillus darwinianus reveals adaptive mechanisms for survival in Antarctic soils.</title>
        <authorList>
            <person name="Dsouza M."/>
            <person name="Taylor M.W."/>
            <person name="Turner S.J."/>
            <person name="Aislabie J."/>
        </authorList>
    </citation>
    <scope>NUCLEOTIDE SEQUENCE [LARGE SCALE GENOMIC DNA]</scope>
    <source>
        <strain evidence="4 5">CE1</strain>
    </source>
</reference>
<proteinExistence type="predicted"/>
<accession>A0A9W5S3C6</accession>
<dbReference type="EMBL" id="JFHU01000044">
    <property type="protein sequence ID" value="EXX91016.1"/>
    <property type="molecule type" value="Genomic_DNA"/>
</dbReference>
<gene>
    <name evidence="4" type="ORF">BG53_12410</name>
</gene>
<dbReference type="PANTHER" id="PTHR30055:SF226">
    <property type="entry name" value="HTH-TYPE TRANSCRIPTIONAL REGULATOR PKSA"/>
    <property type="match status" value="1"/>
</dbReference>
<dbReference type="GO" id="GO:0003700">
    <property type="term" value="F:DNA-binding transcription factor activity"/>
    <property type="evidence" value="ECO:0007669"/>
    <property type="project" value="TreeGrafter"/>
</dbReference>
<dbReference type="PROSITE" id="PS50977">
    <property type="entry name" value="HTH_TETR_2"/>
    <property type="match status" value="1"/>
</dbReference>
<feature type="domain" description="HTH tetR-type" evidence="3">
    <location>
        <begin position="11"/>
        <end position="71"/>
    </location>
</feature>
<dbReference type="SUPFAM" id="SSF46689">
    <property type="entry name" value="Homeodomain-like"/>
    <property type="match status" value="1"/>
</dbReference>
<dbReference type="InterPro" id="IPR001647">
    <property type="entry name" value="HTH_TetR"/>
</dbReference>
<dbReference type="InterPro" id="IPR009057">
    <property type="entry name" value="Homeodomain-like_sf"/>
</dbReference>
<evidence type="ECO:0000256" key="1">
    <source>
        <dbReference type="ARBA" id="ARBA00023125"/>
    </source>
</evidence>
<evidence type="ECO:0000259" key="3">
    <source>
        <dbReference type="PROSITE" id="PS50977"/>
    </source>
</evidence>
<dbReference type="PRINTS" id="PR00455">
    <property type="entry name" value="HTHTETR"/>
</dbReference>
<name>A0A9W5S3C6_9BACL</name>
<dbReference type="AlphaFoldDB" id="A0A9W5S3C6"/>
<keyword evidence="1 2" id="KW-0238">DNA-binding</keyword>
<dbReference type="Proteomes" id="UP000053750">
    <property type="component" value="Unassembled WGS sequence"/>
</dbReference>
<evidence type="ECO:0000256" key="2">
    <source>
        <dbReference type="PROSITE-ProRule" id="PRU00335"/>
    </source>
</evidence>
<evidence type="ECO:0000313" key="4">
    <source>
        <dbReference type="EMBL" id="EXX91016.1"/>
    </source>
</evidence>
<feature type="DNA-binding region" description="H-T-H motif" evidence="2">
    <location>
        <begin position="34"/>
        <end position="53"/>
    </location>
</feature>
<dbReference type="OrthoDB" id="1679733at2"/>
<dbReference type="GO" id="GO:0000976">
    <property type="term" value="F:transcription cis-regulatory region binding"/>
    <property type="evidence" value="ECO:0007669"/>
    <property type="project" value="TreeGrafter"/>
</dbReference>
<dbReference type="InterPro" id="IPR050109">
    <property type="entry name" value="HTH-type_TetR-like_transc_reg"/>
</dbReference>
<dbReference type="PANTHER" id="PTHR30055">
    <property type="entry name" value="HTH-TYPE TRANSCRIPTIONAL REGULATOR RUTR"/>
    <property type="match status" value="1"/>
</dbReference>
<dbReference type="Gene3D" id="1.10.357.10">
    <property type="entry name" value="Tetracycline Repressor, domain 2"/>
    <property type="match status" value="1"/>
</dbReference>
<protein>
    <submittedName>
        <fullName evidence="4">TetR family transcriptional regulator</fullName>
    </submittedName>
</protein>
<keyword evidence="5" id="KW-1185">Reference proteome</keyword>
<evidence type="ECO:0000313" key="5">
    <source>
        <dbReference type="Proteomes" id="UP000053750"/>
    </source>
</evidence>
<comment type="caution">
    <text evidence="4">The sequence shown here is derived from an EMBL/GenBank/DDBJ whole genome shotgun (WGS) entry which is preliminary data.</text>
</comment>
<organism evidence="4 5">
    <name type="scientific">Paenibacillus darwinianus</name>
    <dbReference type="NCBI Taxonomy" id="1380763"/>
    <lineage>
        <taxon>Bacteria</taxon>
        <taxon>Bacillati</taxon>
        <taxon>Bacillota</taxon>
        <taxon>Bacilli</taxon>
        <taxon>Bacillales</taxon>
        <taxon>Paenibacillaceae</taxon>
        <taxon>Paenibacillus</taxon>
    </lineage>
</organism>
<sequence length="210" mass="24158">MQLREERKDAAEHRQRILQSALQLFREHGVEQVSMHRIAKQAGVGQGTLYRRYGNKGDLCMDLIFDSYTKFKERVSFYLEQSAAESPDMRLDGVLGQCIDYIDDKADLLAVLRTLGGDQRPGPGTVYHSPPYRFMHDVFVRLILEIKQTQNRPDGAGEAEFVAHAIMAALCPDLYFELRFGQGMSKEQIKERFRAFYVERAYTDQVNATR</sequence>